<evidence type="ECO:0008006" key="3">
    <source>
        <dbReference type="Google" id="ProtNLM"/>
    </source>
</evidence>
<evidence type="ECO:0000313" key="2">
    <source>
        <dbReference type="Proteomes" id="UP001596022"/>
    </source>
</evidence>
<accession>A0ABV9GI59</accession>
<organism evidence="1 2">
    <name type="scientific">Camelliibacillus cellulosilyticus</name>
    <dbReference type="NCBI Taxonomy" id="2174486"/>
    <lineage>
        <taxon>Bacteria</taxon>
        <taxon>Bacillati</taxon>
        <taxon>Bacillota</taxon>
        <taxon>Bacilli</taxon>
        <taxon>Bacillales</taxon>
        <taxon>Sporolactobacillaceae</taxon>
        <taxon>Camelliibacillus</taxon>
    </lineage>
</organism>
<dbReference type="Proteomes" id="UP001596022">
    <property type="component" value="Unassembled WGS sequence"/>
</dbReference>
<comment type="caution">
    <text evidence="1">The sequence shown here is derived from an EMBL/GenBank/DDBJ whole genome shotgun (WGS) entry which is preliminary data.</text>
</comment>
<sequence>MPYAIEYCDEKGKKTFVIENGKIVYYSCADPYMRLRRSSLTGFKLQPGRAFYAPHLPTLKVDERMAAIQKILQRGGTLVVLTCQVTRMSSLDKAFSIVREAMAGSPIDYMIGVSIDLSQISQRLILDCVKRKVPFIQFRFSDWASVFKEPWEWWREASLGSGLLFIPEWQGEMDGKKEKAVKRGYRDWTVLARQLNLPTASPLNQEIPLSAGQMKTLGIYPIKGALTVGSDCDYILYPESLEPTSVNGYDDTAPCIVVVRGHVREMDAGGGRELKVSMPNRFTGYWEC</sequence>
<protein>
    <recommendedName>
        <fullName evidence="3">Amidohydrolase family protein</fullName>
    </recommendedName>
</protein>
<name>A0ABV9GI59_9BACL</name>
<gene>
    <name evidence="1" type="ORF">ACFO4N_03540</name>
</gene>
<keyword evidence="2" id="KW-1185">Reference proteome</keyword>
<evidence type="ECO:0000313" key="1">
    <source>
        <dbReference type="EMBL" id="MFC4617798.1"/>
    </source>
</evidence>
<proteinExistence type="predicted"/>
<reference evidence="2" key="1">
    <citation type="journal article" date="2019" name="Int. J. Syst. Evol. Microbiol.">
        <title>The Global Catalogue of Microorganisms (GCM) 10K type strain sequencing project: providing services to taxonomists for standard genome sequencing and annotation.</title>
        <authorList>
            <consortium name="The Broad Institute Genomics Platform"/>
            <consortium name="The Broad Institute Genome Sequencing Center for Infectious Disease"/>
            <person name="Wu L."/>
            <person name="Ma J."/>
        </authorList>
    </citation>
    <scope>NUCLEOTIDE SEQUENCE [LARGE SCALE GENOMIC DNA]</scope>
    <source>
        <strain evidence="2">CGMCC 1.16306</strain>
    </source>
</reference>
<dbReference type="RefSeq" id="WP_376844823.1">
    <property type="nucleotide sequence ID" value="NZ_JBHSFW010000001.1"/>
</dbReference>
<dbReference type="EMBL" id="JBHSFW010000001">
    <property type="protein sequence ID" value="MFC4617798.1"/>
    <property type="molecule type" value="Genomic_DNA"/>
</dbReference>